<proteinExistence type="predicted"/>
<dbReference type="AlphaFoldDB" id="A0AB37ZDX3"/>
<accession>A0AB37ZDX3</accession>
<evidence type="ECO:0000313" key="2">
    <source>
        <dbReference type="EMBL" id="SCW70499.1"/>
    </source>
</evidence>
<name>A0AB37ZDX3_9PSED</name>
<keyword evidence="3" id="KW-1185">Reference proteome</keyword>
<evidence type="ECO:0000313" key="3">
    <source>
        <dbReference type="Proteomes" id="UP000242418"/>
    </source>
</evidence>
<organism evidence="2 3">
    <name type="scientific">Pseudomonas peli</name>
    <dbReference type="NCBI Taxonomy" id="592361"/>
    <lineage>
        <taxon>Bacteria</taxon>
        <taxon>Pseudomonadati</taxon>
        <taxon>Pseudomonadota</taxon>
        <taxon>Gammaproteobacteria</taxon>
        <taxon>Pseudomonadales</taxon>
        <taxon>Pseudomonadaceae</taxon>
        <taxon>Pseudomonas</taxon>
    </lineage>
</organism>
<comment type="caution">
    <text evidence="2">The sequence shown here is derived from an EMBL/GenBank/DDBJ whole genome shotgun (WGS) entry which is preliminary data.</text>
</comment>
<dbReference type="SUPFAM" id="SSF52206">
    <property type="entry name" value="Hypothetical protein MTH538"/>
    <property type="match status" value="1"/>
</dbReference>
<dbReference type="InterPro" id="IPR036490">
    <property type="entry name" value="ThsB_TIR-like_sf"/>
</dbReference>
<dbReference type="RefSeq" id="WP_090253761.1">
    <property type="nucleotide sequence ID" value="NZ_FMTL01000002.1"/>
</dbReference>
<feature type="domain" description="Thoeris protein ThsB TIR-like" evidence="1">
    <location>
        <begin position="6"/>
        <end position="98"/>
    </location>
</feature>
<gene>
    <name evidence="2" type="ORF">SAMN05216370_2971</name>
</gene>
<dbReference type="Proteomes" id="UP000242418">
    <property type="component" value="Unassembled WGS sequence"/>
</dbReference>
<dbReference type="InterPro" id="IPR015032">
    <property type="entry name" value="ThsB__TIR-like_domain"/>
</dbReference>
<evidence type="ECO:0000259" key="1">
    <source>
        <dbReference type="Pfam" id="PF08937"/>
    </source>
</evidence>
<reference evidence="2 3" key="1">
    <citation type="submission" date="2016-10" db="EMBL/GenBank/DDBJ databases">
        <authorList>
            <person name="Varghese N."/>
            <person name="Submissions S."/>
        </authorList>
    </citation>
    <scope>NUCLEOTIDE SEQUENCE [LARGE SCALE GENOMIC DNA]</scope>
    <source>
        <strain evidence="2 3">DSM 17833</strain>
    </source>
</reference>
<sequence>MARNVFFSFHFNNDFWRTQQVRNIGALDGQKLYTANEWEEVKKKGEAAIEKWIDDSLVGKSCVVVLVGSETASRPWVVTEIIKGWNAGKGVVAIRINKLLDTNGQSSAPGANPFDKVILKSTSLCLSNYAKLITPVGADSKAVYASIQTNIEQWIEDAIAIRKNFKS</sequence>
<dbReference type="Pfam" id="PF08937">
    <property type="entry name" value="ThsB_TIR"/>
    <property type="match status" value="1"/>
</dbReference>
<protein>
    <submittedName>
        <fullName evidence="2">MTH538 TIR-like domain</fullName>
    </submittedName>
</protein>
<dbReference type="EMBL" id="FMTL01000002">
    <property type="protein sequence ID" value="SCW70499.1"/>
    <property type="molecule type" value="Genomic_DNA"/>
</dbReference>